<evidence type="ECO:0000259" key="4">
    <source>
        <dbReference type="Pfam" id="PF08544"/>
    </source>
</evidence>
<keyword evidence="2" id="KW-0328">Glycosyltransferase</keyword>
<sequence length="320" mass="36056">MLVNLIRIKAPAHLHTGNPDLSGDMGRLYGTVGFAIEIPSLEIEVRKSDRDISNDPDVLRFLKRFRESYDFPPVEITVHRYIPKWVGIGFHTTLALTMGAAISKLYGLGLSLEDVALAMRRGLITALGFYAVKVGGFIYEGGFPVDKREKVVPPLIFRGEMPDNWLFVVAIPETPRKALAEVRKREDEILGNLKKMPPELADRLSRIVLMKILPAFVERDIKTFGEGLYQFNHLLGEFWSDYQENVYCCDIVNEGIKLMLERAYCACQTSWGPTFYGLVDGIEHAERLRAEVEAFLRENGDGGEVFITKADNRGMVVLDG</sequence>
<dbReference type="InterPro" id="IPR020568">
    <property type="entry name" value="Ribosomal_Su5_D2-typ_SF"/>
</dbReference>
<dbReference type="STRING" id="53952.A0127_04160"/>
<dbReference type="EMBL" id="CP014750">
    <property type="protein sequence ID" value="AMQ18423.1"/>
    <property type="molecule type" value="Genomic_DNA"/>
</dbReference>
<comment type="subunit">
    <text evidence="2">Homodimer.</text>
</comment>
<dbReference type="KEGG" id="tpep:A0127_04160"/>
<feature type="domain" description="GHMP kinase C-terminal" evidence="4">
    <location>
        <begin position="213"/>
        <end position="296"/>
    </location>
</feature>
<dbReference type="OrthoDB" id="85156at2157"/>
<gene>
    <name evidence="5" type="ORF">A0127_04160</name>
</gene>
<dbReference type="NCBIfam" id="TIGR00144">
    <property type="entry name" value="beta_RFAP_syn"/>
    <property type="match status" value="1"/>
</dbReference>
<evidence type="ECO:0000256" key="2">
    <source>
        <dbReference type="PIRNR" id="PIRNR004884"/>
    </source>
</evidence>
<name>A0A142CUH1_9EURY</name>
<dbReference type="Pfam" id="PF00288">
    <property type="entry name" value="GHMP_kinases_N"/>
    <property type="match status" value="1"/>
</dbReference>
<feature type="domain" description="GHMP kinase N-terminal" evidence="3">
    <location>
        <begin position="58"/>
        <end position="118"/>
    </location>
</feature>
<comment type="catalytic activity">
    <reaction evidence="2">
        <text>5-phospho-alpha-D-ribose 1-diphosphate + 4-hydroxybenzoate + H(+) = 4-(beta-D-ribofuranosyl)phenol 5'-phosphate + CO2 + diphosphate</text>
        <dbReference type="Rhea" id="RHEA:48556"/>
        <dbReference type="ChEBI" id="CHEBI:15378"/>
        <dbReference type="ChEBI" id="CHEBI:16526"/>
        <dbReference type="ChEBI" id="CHEBI:17879"/>
        <dbReference type="ChEBI" id="CHEBI:33019"/>
        <dbReference type="ChEBI" id="CHEBI:58017"/>
        <dbReference type="ChEBI" id="CHEBI:82767"/>
        <dbReference type="EC" id="2.4.2.54"/>
    </reaction>
</comment>
<dbReference type="PANTHER" id="PTHR20861:SF6">
    <property type="entry name" value="BETA-RIBOFURANOSYLPHENOL 5'-PHOSPHATE SYNTHASE"/>
    <property type="match status" value="1"/>
</dbReference>
<dbReference type="InterPro" id="IPR014721">
    <property type="entry name" value="Ribsml_uS5_D2-typ_fold_subgr"/>
</dbReference>
<evidence type="ECO:0000256" key="1">
    <source>
        <dbReference type="ARBA" id="ARBA00022679"/>
    </source>
</evidence>
<dbReference type="InterPro" id="IPR004422">
    <property type="entry name" value="RFAP_synthase"/>
</dbReference>
<dbReference type="PIRSF" id="PIRSF004884">
    <property type="entry name" value="Sugar_kin_arch"/>
    <property type="match status" value="1"/>
</dbReference>
<keyword evidence="1 2" id="KW-0808">Transferase</keyword>
<dbReference type="InterPro" id="IPR006204">
    <property type="entry name" value="GHMP_kinase_N_dom"/>
</dbReference>
<protein>
    <recommendedName>
        <fullName evidence="2">Beta-ribofuranosylaminobenzene 5'-phosphate synthase</fullName>
        <shortName evidence="2">Beta-RFA-P synthase</shortName>
        <ecNumber evidence="2">2.4.2.54</ecNumber>
    </recommendedName>
</protein>
<keyword evidence="6" id="KW-1185">Reference proteome</keyword>
<dbReference type="EC" id="2.4.2.54" evidence="2"/>
<accession>A0A142CUH1</accession>
<dbReference type="SUPFAM" id="SSF54211">
    <property type="entry name" value="Ribosomal protein S5 domain 2-like"/>
    <property type="match status" value="1"/>
</dbReference>
<evidence type="ECO:0000259" key="3">
    <source>
        <dbReference type="Pfam" id="PF00288"/>
    </source>
</evidence>
<dbReference type="Gene3D" id="3.30.230.10">
    <property type="match status" value="1"/>
</dbReference>
<organism evidence="5 6">
    <name type="scientific">Thermococcus peptonophilus</name>
    <dbReference type="NCBI Taxonomy" id="53952"/>
    <lineage>
        <taxon>Archaea</taxon>
        <taxon>Methanobacteriati</taxon>
        <taxon>Methanobacteriota</taxon>
        <taxon>Thermococci</taxon>
        <taxon>Thermococcales</taxon>
        <taxon>Thermococcaceae</taxon>
        <taxon>Thermococcus</taxon>
    </lineage>
</organism>
<proteinExistence type="inferred from homology"/>
<dbReference type="Proteomes" id="UP000073604">
    <property type="component" value="Chromosome"/>
</dbReference>
<dbReference type="AlphaFoldDB" id="A0A142CUH1"/>
<reference evidence="6" key="1">
    <citation type="submission" date="2016-03" db="EMBL/GenBank/DDBJ databases">
        <authorList>
            <person name="Oger P.M."/>
        </authorList>
    </citation>
    <scope>NUCLEOTIDE SEQUENCE [LARGE SCALE GENOMIC DNA]</scope>
    <source>
        <strain evidence="6">OG-1</strain>
    </source>
</reference>
<evidence type="ECO:0000313" key="6">
    <source>
        <dbReference type="Proteomes" id="UP000073604"/>
    </source>
</evidence>
<dbReference type="GO" id="GO:0043793">
    <property type="term" value="F:beta-ribofuranosylaminobenzene 5'-phosphate synthase activity"/>
    <property type="evidence" value="ECO:0007669"/>
    <property type="project" value="UniProtKB-EC"/>
</dbReference>
<dbReference type="GO" id="GO:0016301">
    <property type="term" value="F:kinase activity"/>
    <property type="evidence" value="ECO:0007669"/>
    <property type="project" value="UniProtKB-KW"/>
</dbReference>
<evidence type="ECO:0000313" key="5">
    <source>
        <dbReference type="EMBL" id="AMQ18423.1"/>
    </source>
</evidence>
<dbReference type="InterPro" id="IPR013750">
    <property type="entry name" value="GHMP_kinase_C_dom"/>
</dbReference>
<comment type="function">
    <text evidence="2">Catalyzes the condensation of 4-aminobenzoate (pABA) with 5-phospho-alpha-D-ribose 1-diphosphate (PRPP) to produce beta-ribofuranosylaminobenzene 5'-phosphate (beta-RFA-P).</text>
</comment>
<keyword evidence="5" id="KW-0418">Kinase</keyword>
<dbReference type="GO" id="GO:0005524">
    <property type="term" value="F:ATP binding"/>
    <property type="evidence" value="ECO:0007669"/>
    <property type="project" value="UniProtKB-UniRule"/>
</dbReference>
<dbReference type="PANTHER" id="PTHR20861">
    <property type="entry name" value="HOMOSERINE/4-DIPHOSPHOCYTIDYL-2-C-METHYL-D-ERYTHRITOL KINASE"/>
    <property type="match status" value="1"/>
</dbReference>
<dbReference type="UniPathway" id="UPA00065"/>
<dbReference type="Pfam" id="PF08544">
    <property type="entry name" value="GHMP_kinases_C"/>
    <property type="match status" value="1"/>
</dbReference>
<comment type="pathway">
    <text evidence="2">Cofactor biosynthesis; 5,6,7,8-tetrahydromethanopterin biosynthesis.</text>
</comment>
<comment type="similarity">
    <text evidence="2">Belongs to the beta-RFA-P synthase family.</text>
</comment>